<evidence type="ECO:0000259" key="3">
    <source>
        <dbReference type="PROSITE" id="PS51186"/>
    </source>
</evidence>
<dbReference type="CDD" id="cd04301">
    <property type="entry name" value="NAT_SF"/>
    <property type="match status" value="1"/>
</dbReference>
<sequence>MTAHAFRIRPAHAADATLIADWNAAMAKETEGKTLDSATVRAGVASGIADPAKARYFVAMEDAPIAGAEVLGVPVGTLMLTSEWSDWRNGAWWWIQSVYVPPEHRRKGVFSALYRHVEAMAKDTPGVIGLRLCVERENENAQRTYESLGMEDEGYKVFHALLANVPGLSPPRE</sequence>
<name>A0ABS8JHQ7_9GAMM</name>
<dbReference type="PANTHER" id="PTHR43877">
    <property type="entry name" value="AMINOALKYLPHOSPHONATE N-ACETYLTRANSFERASE-RELATED-RELATED"/>
    <property type="match status" value="1"/>
</dbReference>
<feature type="domain" description="N-acetyltransferase" evidence="3">
    <location>
        <begin position="6"/>
        <end position="171"/>
    </location>
</feature>
<dbReference type="Proteomes" id="UP001165293">
    <property type="component" value="Unassembled WGS sequence"/>
</dbReference>
<evidence type="ECO:0000256" key="2">
    <source>
        <dbReference type="ARBA" id="ARBA00023315"/>
    </source>
</evidence>
<dbReference type="InterPro" id="IPR016181">
    <property type="entry name" value="Acyl_CoA_acyltransferase"/>
</dbReference>
<evidence type="ECO:0000313" key="4">
    <source>
        <dbReference type="EMBL" id="MCC8363138.1"/>
    </source>
</evidence>
<protein>
    <submittedName>
        <fullName evidence="4">GNAT family N-acetyltransferase</fullName>
    </submittedName>
</protein>
<keyword evidence="1" id="KW-0808">Transferase</keyword>
<evidence type="ECO:0000256" key="1">
    <source>
        <dbReference type="ARBA" id="ARBA00022679"/>
    </source>
</evidence>
<organism evidence="4 5">
    <name type="scientific">Noviluteimonas lactosilytica</name>
    <dbReference type="NCBI Taxonomy" id="2888523"/>
    <lineage>
        <taxon>Bacteria</taxon>
        <taxon>Pseudomonadati</taxon>
        <taxon>Pseudomonadota</taxon>
        <taxon>Gammaproteobacteria</taxon>
        <taxon>Lysobacterales</taxon>
        <taxon>Lysobacteraceae</taxon>
        <taxon>Noviluteimonas</taxon>
    </lineage>
</organism>
<reference evidence="4" key="1">
    <citation type="submission" date="2021-10" db="EMBL/GenBank/DDBJ databases">
        <authorList>
            <person name="Lyu M."/>
            <person name="Wang X."/>
            <person name="Meng X."/>
            <person name="Xu K."/>
        </authorList>
    </citation>
    <scope>NUCLEOTIDE SEQUENCE</scope>
    <source>
        <strain evidence="4">A6</strain>
    </source>
</reference>
<dbReference type="InterPro" id="IPR050832">
    <property type="entry name" value="Bact_Acetyltransf"/>
</dbReference>
<comment type="caution">
    <text evidence="4">The sequence shown here is derived from an EMBL/GenBank/DDBJ whole genome shotgun (WGS) entry which is preliminary data.</text>
</comment>
<keyword evidence="5" id="KW-1185">Reference proteome</keyword>
<dbReference type="PANTHER" id="PTHR43877:SF2">
    <property type="entry name" value="AMINOALKYLPHOSPHONATE N-ACETYLTRANSFERASE-RELATED"/>
    <property type="match status" value="1"/>
</dbReference>
<dbReference type="InterPro" id="IPR000182">
    <property type="entry name" value="GNAT_dom"/>
</dbReference>
<dbReference type="Gene3D" id="3.40.630.30">
    <property type="match status" value="1"/>
</dbReference>
<keyword evidence="2" id="KW-0012">Acyltransferase</keyword>
<dbReference type="RefSeq" id="WP_230526686.1">
    <property type="nucleotide sequence ID" value="NZ_JAJGAK010000001.1"/>
</dbReference>
<dbReference type="Pfam" id="PF00583">
    <property type="entry name" value="Acetyltransf_1"/>
    <property type="match status" value="1"/>
</dbReference>
<dbReference type="EMBL" id="JAJGAK010000001">
    <property type="protein sequence ID" value="MCC8363138.1"/>
    <property type="molecule type" value="Genomic_DNA"/>
</dbReference>
<evidence type="ECO:0000313" key="5">
    <source>
        <dbReference type="Proteomes" id="UP001165293"/>
    </source>
</evidence>
<dbReference type="PROSITE" id="PS51186">
    <property type="entry name" value="GNAT"/>
    <property type="match status" value="1"/>
</dbReference>
<gene>
    <name evidence="4" type="ORF">LK996_08625</name>
</gene>
<dbReference type="SUPFAM" id="SSF55729">
    <property type="entry name" value="Acyl-CoA N-acyltransferases (Nat)"/>
    <property type="match status" value="1"/>
</dbReference>
<accession>A0ABS8JHQ7</accession>
<proteinExistence type="predicted"/>